<gene>
    <name evidence="1" type="ORF">CCAN11_480001</name>
</gene>
<evidence type="ECO:0000313" key="2">
    <source>
        <dbReference type="Proteomes" id="UP000039370"/>
    </source>
</evidence>
<sequence>MSSFFHKISEEFGQKIQEFLENIFTFTRKLKSYEYTQKLF</sequence>
<evidence type="ECO:0000313" key="1">
    <source>
        <dbReference type="EMBL" id="CEN53082.1"/>
    </source>
</evidence>
<proteinExistence type="predicted"/>
<reference evidence="2" key="1">
    <citation type="submission" date="2015-01" db="EMBL/GenBank/DDBJ databases">
        <authorList>
            <person name="MANFREDI Pablo"/>
        </authorList>
    </citation>
    <scope>NUCLEOTIDE SEQUENCE [LARGE SCALE GENOMIC DNA]</scope>
    <source>
        <strain evidence="2">Cc11</strain>
    </source>
</reference>
<name>A0A0B7ISS6_9FLAO</name>
<dbReference type="Proteomes" id="UP000039370">
    <property type="component" value="Unassembled WGS sequence"/>
</dbReference>
<dbReference type="AlphaFoldDB" id="A0A0B7ISS6"/>
<dbReference type="EMBL" id="CDOK01000193">
    <property type="protein sequence ID" value="CEN53082.1"/>
    <property type="molecule type" value="Genomic_DNA"/>
</dbReference>
<accession>A0A0B7ISS6</accession>
<protein>
    <submittedName>
        <fullName evidence="1">Uncharacterized protein</fullName>
    </submittedName>
</protein>
<organism evidence="1 2">
    <name type="scientific">Capnocytophaga canimorsus</name>
    <dbReference type="NCBI Taxonomy" id="28188"/>
    <lineage>
        <taxon>Bacteria</taxon>
        <taxon>Pseudomonadati</taxon>
        <taxon>Bacteroidota</taxon>
        <taxon>Flavobacteriia</taxon>
        <taxon>Flavobacteriales</taxon>
        <taxon>Flavobacteriaceae</taxon>
        <taxon>Capnocytophaga</taxon>
    </lineage>
</organism>